<evidence type="ECO:0000256" key="3">
    <source>
        <dbReference type="ARBA" id="ARBA00022729"/>
    </source>
</evidence>
<evidence type="ECO:0000256" key="1">
    <source>
        <dbReference type="ARBA" id="ARBA00004613"/>
    </source>
</evidence>
<comment type="subcellular location">
    <subcellularLocation>
        <location evidence="1">Secreted</location>
    </subcellularLocation>
</comment>
<dbReference type="GO" id="GO:0005975">
    <property type="term" value="P:carbohydrate metabolic process"/>
    <property type="evidence" value="ECO:0007669"/>
    <property type="project" value="UniProtKB-ARBA"/>
</dbReference>
<dbReference type="SMART" id="SM00458">
    <property type="entry name" value="RICIN"/>
    <property type="match status" value="1"/>
</dbReference>
<dbReference type="PROSITE" id="PS50231">
    <property type="entry name" value="RICIN_B_LECTIN"/>
    <property type="match status" value="1"/>
</dbReference>
<dbReference type="EMBL" id="CP001630">
    <property type="protein sequence ID" value="ACU38005.1"/>
    <property type="molecule type" value="Genomic_DNA"/>
</dbReference>
<dbReference type="InterPro" id="IPR013783">
    <property type="entry name" value="Ig-like_fold"/>
</dbReference>
<dbReference type="eggNOG" id="COG1073">
    <property type="taxonomic scope" value="Bacteria"/>
</dbReference>
<dbReference type="Gene3D" id="2.80.10.50">
    <property type="match status" value="1"/>
</dbReference>
<keyword evidence="6" id="KW-0430">Lectin</keyword>
<dbReference type="Pfam" id="PF00652">
    <property type="entry name" value="Ricin_B_lectin"/>
    <property type="match status" value="1"/>
</dbReference>
<protein>
    <submittedName>
        <fullName evidence="6">Ricin B lectin</fullName>
    </submittedName>
</protein>
<dbReference type="InterPro" id="IPR000772">
    <property type="entry name" value="Ricin_B_lectin"/>
</dbReference>
<evidence type="ECO:0000313" key="7">
    <source>
        <dbReference type="Proteomes" id="UP000002213"/>
    </source>
</evidence>
<organism evidence="6 7">
    <name type="scientific">Actinosynnema mirum (strain ATCC 29888 / DSM 43827 / JCM 3225 / NBRC 14064 / NCIMB 13271 / NRRL B-12336 / IMRU 3971 / 101)</name>
    <dbReference type="NCBI Taxonomy" id="446462"/>
    <lineage>
        <taxon>Bacteria</taxon>
        <taxon>Bacillati</taxon>
        <taxon>Actinomycetota</taxon>
        <taxon>Actinomycetes</taxon>
        <taxon>Pseudonocardiales</taxon>
        <taxon>Pseudonocardiaceae</taxon>
        <taxon>Actinosynnema</taxon>
    </lineage>
</organism>
<proteinExistence type="predicted"/>
<sequence>MRRWLSVACAAFVALPLGAGIAQAEEPVEQQDRVGVKVSEALAGQSSPEDFLARASRNDMSAQAVGNNTIAGRLWNDFNNDGYRGDSESGLSTRVVLLGEVNGVPTETETYSQGNGAYAFYNLPAGMYQVWVDVKPVSTWLIPTRISVGGDRQRDSDMVGPVALSMPVHFVDDGPAQRGVDGGFITSEYYYGYSVKNSASAWCLDQESPQGFPTTTVGVHHCNNGINQVWDVKWDFTEHLGIVRFENFSSDYCLDQEYPNGLQTPRVGAYPCNGGTNQNWVLHHNELYGEPALSINQRSGYCLDQEAPRGTPTTVLGAYLCNGGQNQKWYLND</sequence>
<dbReference type="CDD" id="cd00161">
    <property type="entry name" value="beta-trefoil_Ricin-like"/>
    <property type="match status" value="1"/>
</dbReference>
<dbReference type="Pfam" id="PF17210">
    <property type="entry name" value="SdrD_B"/>
    <property type="match status" value="1"/>
</dbReference>
<dbReference type="SUPFAM" id="SSF50370">
    <property type="entry name" value="Ricin B-like lectins"/>
    <property type="match status" value="1"/>
</dbReference>
<evidence type="ECO:0000256" key="4">
    <source>
        <dbReference type="SAM" id="SignalP"/>
    </source>
</evidence>
<dbReference type="OrthoDB" id="5381276at2"/>
<name>C6WH86_ACTMD</name>
<dbReference type="AlphaFoldDB" id="C6WH86"/>
<feature type="domain" description="Ricin B lectin" evidence="5">
    <location>
        <begin position="191"/>
        <end position="332"/>
    </location>
</feature>
<dbReference type="HOGENOM" id="CLU_833229_0_0_11"/>
<evidence type="ECO:0000259" key="5">
    <source>
        <dbReference type="SMART" id="SM00458"/>
    </source>
</evidence>
<keyword evidence="7" id="KW-1185">Reference proteome</keyword>
<gene>
    <name evidence="6" type="ordered locus">Amir_4150</name>
</gene>
<dbReference type="GO" id="GO:0030246">
    <property type="term" value="F:carbohydrate binding"/>
    <property type="evidence" value="ECO:0007669"/>
    <property type="project" value="UniProtKB-KW"/>
</dbReference>
<dbReference type="InterPro" id="IPR033764">
    <property type="entry name" value="Sdr_B"/>
</dbReference>
<dbReference type="Gene3D" id="2.60.40.10">
    <property type="entry name" value="Immunoglobulins"/>
    <property type="match status" value="1"/>
</dbReference>
<feature type="chain" id="PRO_5002971465" evidence="4">
    <location>
        <begin position="25"/>
        <end position="333"/>
    </location>
</feature>
<evidence type="ECO:0000313" key="6">
    <source>
        <dbReference type="EMBL" id="ACU38005.1"/>
    </source>
</evidence>
<keyword evidence="3 4" id="KW-0732">Signal</keyword>
<dbReference type="Proteomes" id="UP000002213">
    <property type="component" value="Chromosome"/>
</dbReference>
<feature type="signal peptide" evidence="4">
    <location>
        <begin position="1"/>
        <end position="24"/>
    </location>
</feature>
<dbReference type="SUPFAM" id="SSF117074">
    <property type="entry name" value="Hypothetical protein PA1324"/>
    <property type="match status" value="1"/>
</dbReference>
<dbReference type="InterPro" id="IPR035992">
    <property type="entry name" value="Ricin_B-like_lectins"/>
</dbReference>
<dbReference type="GO" id="GO:0005576">
    <property type="term" value="C:extracellular region"/>
    <property type="evidence" value="ECO:0007669"/>
    <property type="project" value="UniProtKB-SubCell"/>
</dbReference>
<reference evidence="6 7" key="1">
    <citation type="journal article" date="2009" name="Stand. Genomic Sci.">
        <title>Complete genome sequence of Actinosynnema mirum type strain (101).</title>
        <authorList>
            <person name="Land M."/>
            <person name="Lapidus A."/>
            <person name="Mayilraj S."/>
            <person name="Chen F."/>
            <person name="Copeland A."/>
            <person name="Del Rio T.G."/>
            <person name="Nolan M."/>
            <person name="Lucas S."/>
            <person name="Tice H."/>
            <person name="Cheng J.F."/>
            <person name="Chertkov O."/>
            <person name="Bruce D."/>
            <person name="Goodwin L."/>
            <person name="Pitluck S."/>
            <person name="Rohde M."/>
            <person name="Goker M."/>
            <person name="Pati A."/>
            <person name="Ivanova N."/>
            <person name="Mavromatis K."/>
            <person name="Chen A."/>
            <person name="Palaniappan K."/>
            <person name="Hauser L."/>
            <person name="Chang Y.J."/>
            <person name="Jeffries C.C."/>
            <person name="Brettin T."/>
            <person name="Detter J.C."/>
            <person name="Han C."/>
            <person name="Chain P."/>
            <person name="Tindall B.J."/>
            <person name="Bristow J."/>
            <person name="Eisen J.A."/>
            <person name="Markowitz V."/>
            <person name="Hugenholtz P."/>
            <person name="Kyrpides N.C."/>
            <person name="Klenk H.P."/>
        </authorList>
    </citation>
    <scope>NUCLEOTIDE SEQUENCE [LARGE SCALE GENOMIC DNA]</scope>
    <source>
        <strain evidence="7">ATCC 29888 / DSM 43827 / JCM 3225 / NBRC 14064 / NCIMB 13271 / NRRL B-12336 / IMRU 3971 / 101</strain>
    </source>
</reference>
<accession>C6WH86</accession>
<keyword evidence="2" id="KW-0964">Secreted</keyword>
<dbReference type="KEGG" id="ami:Amir_4150"/>
<evidence type="ECO:0000256" key="2">
    <source>
        <dbReference type="ARBA" id="ARBA00022525"/>
    </source>
</evidence>